<dbReference type="Proteomes" id="UP001320706">
    <property type="component" value="Unassembled WGS sequence"/>
</dbReference>
<name>A0ACC3SNB9_9PEZI</name>
<proteinExistence type="predicted"/>
<evidence type="ECO:0000313" key="2">
    <source>
        <dbReference type="Proteomes" id="UP001320706"/>
    </source>
</evidence>
<dbReference type="EMBL" id="JAMKPW020000002">
    <property type="protein sequence ID" value="KAK8220005.1"/>
    <property type="molecule type" value="Genomic_DNA"/>
</dbReference>
<sequence>MFPADAMVVPSCQVFRWTLQDHPWGNASSLTQKSLVRGDNDDSYNLPPTTIAKPLPVRNDKTVFTPKEKKSRSKGRQPTSNTSNSYKLDDTPKAFARLMQRGTKRVPSGLDNGEPRSKKRKRAGNDAEAPTAPPKAEKKQDKPEIPKIMPGEKLSDYSARVDQALPVAGLIKKGKGTKIEGMKERQTKTEKRLHKMYAEWRREEERIREKEEEARELAEEAEEEENAMLGLDGEEVKGKKGKRKRMIGEDKGKDDDPWAELKLKRDAPKGLHDVAQAPPEIKVIPREKFKMRNGAVAQVADVPNAAGSLKRREELGQERKNIIEQYRAMMQKREKS</sequence>
<keyword evidence="2" id="KW-1185">Reference proteome</keyword>
<gene>
    <name evidence="1" type="ORF">M8818_000421</name>
</gene>
<comment type="caution">
    <text evidence="1">The sequence shown here is derived from an EMBL/GenBank/DDBJ whole genome shotgun (WGS) entry which is preliminary data.</text>
</comment>
<organism evidence="1 2">
    <name type="scientific">Zalaria obscura</name>
    <dbReference type="NCBI Taxonomy" id="2024903"/>
    <lineage>
        <taxon>Eukaryota</taxon>
        <taxon>Fungi</taxon>
        <taxon>Dikarya</taxon>
        <taxon>Ascomycota</taxon>
        <taxon>Pezizomycotina</taxon>
        <taxon>Dothideomycetes</taxon>
        <taxon>Dothideomycetidae</taxon>
        <taxon>Dothideales</taxon>
        <taxon>Zalariaceae</taxon>
        <taxon>Zalaria</taxon>
    </lineage>
</organism>
<evidence type="ECO:0000313" key="1">
    <source>
        <dbReference type="EMBL" id="KAK8220005.1"/>
    </source>
</evidence>
<protein>
    <submittedName>
        <fullName evidence="1">Uncharacterized protein</fullName>
    </submittedName>
</protein>
<reference evidence="1" key="1">
    <citation type="submission" date="2024-02" db="EMBL/GenBank/DDBJ databases">
        <title>Metagenome Assembled Genome of Zalaria obscura JY119.</title>
        <authorList>
            <person name="Vighnesh L."/>
            <person name="Jagadeeshwari U."/>
            <person name="Venkata Ramana C."/>
            <person name="Sasikala C."/>
        </authorList>
    </citation>
    <scope>NUCLEOTIDE SEQUENCE</scope>
    <source>
        <strain evidence="1">JY119</strain>
    </source>
</reference>
<accession>A0ACC3SNB9</accession>